<sequence>MEKHCLVCRRSGVLNERFEALVSLAEEIAKSGIPERSRKIKGKFIQYHLFSLLEGNINTFEVMVNFGTNVLELGRCDTDHTSIITLLHAMKESFTYNNDHSKEDYIVCVQLSWYNERHRCDRMMFEVKHKPYVPLPPEGSTSTNVGHVVKEELETLSWSQLEEFEYEPLEPIGDYDENDLVVSNLSIAEDVEHP</sequence>
<organism evidence="1 2">
    <name type="scientific">Xanthoceras sorbifolium</name>
    <dbReference type="NCBI Taxonomy" id="99658"/>
    <lineage>
        <taxon>Eukaryota</taxon>
        <taxon>Viridiplantae</taxon>
        <taxon>Streptophyta</taxon>
        <taxon>Embryophyta</taxon>
        <taxon>Tracheophyta</taxon>
        <taxon>Spermatophyta</taxon>
        <taxon>Magnoliopsida</taxon>
        <taxon>eudicotyledons</taxon>
        <taxon>Gunneridae</taxon>
        <taxon>Pentapetalae</taxon>
        <taxon>rosids</taxon>
        <taxon>malvids</taxon>
        <taxon>Sapindales</taxon>
        <taxon>Sapindaceae</taxon>
        <taxon>Xanthoceroideae</taxon>
        <taxon>Xanthoceras</taxon>
    </lineage>
</organism>
<reference evidence="1 2" key="1">
    <citation type="submission" date="2021-02" db="EMBL/GenBank/DDBJ databases">
        <title>Plant Genome Project.</title>
        <authorList>
            <person name="Zhang R.-G."/>
        </authorList>
    </citation>
    <scope>NUCLEOTIDE SEQUENCE [LARGE SCALE GENOMIC DNA]</scope>
    <source>
        <tissue evidence="1">Leaves</tissue>
    </source>
</reference>
<dbReference type="Proteomes" id="UP000827721">
    <property type="component" value="Unassembled WGS sequence"/>
</dbReference>
<name>A0ABQ8IKG4_9ROSI</name>
<dbReference type="EMBL" id="JAFEMO010000001">
    <property type="protein sequence ID" value="KAH7576985.1"/>
    <property type="molecule type" value="Genomic_DNA"/>
</dbReference>
<protein>
    <submittedName>
        <fullName evidence="1">Uncharacterized protein</fullName>
    </submittedName>
</protein>
<proteinExistence type="predicted"/>
<comment type="caution">
    <text evidence="1">The sequence shown here is derived from an EMBL/GenBank/DDBJ whole genome shotgun (WGS) entry which is preliminary data.</text>
</comment>
<evidence type="ECO:0000313" key="1">
    <source>
        <dbReference type="EMBL" id="KAH7576985.1"/>
    </source>
</evidence>
<gene>
    <name evidence="1" type="ORF">JRO89_XS01G0187100</name>
</gene>
<accession>A0ABQ8IKG4</accession>
<evidence type="ECO:0000313" key="2">
    <source>
        <dbReference type="Proteomes" id="UP000827721"/>
    </source>
</evidence>
<keyword evidence="2" id="KW-1185">Reference proteome</keyword>